<organism evidence="9 10">
    <name type="scientific">Candidatus Tachikawaea gelatinosa</name>
    <dbReference type="NCBI Taxonomy" id="1410383"/>
    <lineage>
        <taxon>Bacteria</taxon>
        <taxon>Pseudomonadati</taxon>
        <taxon>Pseudomonadota</taxon>
        <taxon>Gammaproteobacteria</taxon>
        <taxon>Enterobacterales</taxon>
        <taxon>Enterobacteriaceae</taxon>
        <taxon>Candidatus Tachikawaea</taxon>
    </lineage>
</organism>
<dbReference type="GO" id="GO:0005886">
    <property type="term" value="C:plasma membrane"/>
    <property type="evidence" value="ECO:0007669"/>
    <property type="project" value="UniProtKB-SubCell"/>
</dbReference>
<dbReference type="InterPro" id="IPR007227">
    <property type="entry name" value="Cell_shape_determining_MreD"/>
</dbReference>
<protein>
    <submittedName>
        <fullName evidence="9">Rod shape-determining protein MreD</fullName>
    </submittedName>
</protein>
<evidence type="ECO:0000256" key="3">
    <source>
        <dbReference type="ARBA" id="ARBA00022475"/>
    </source>
</evidence>
<comment type="similarity">
    <text evidence="2">Belongs to the MreD family.</text>
</comment>
<evidence type="ECO:0000256" key="1">
    <source>
        <dbReference type="ARBA" id="ARBA00004651"/>
    </source>
</evidence>
<dbReference type="KEGG" id="sbw:TGUWTKB_4630"/>
<dbReference type="HOGENOM" id="CLU_1730488_0_0_6"/>
<keyword evidence="7 8" id="KW-0472">Membrane</keyword>
<accession>A0A090AM07</accession>
<reference evidence="9 10" key="2">
    <citation type="journal article" date="2014" name="Curr. Biol.">
        <title>Symbiont-Supplemented Maternal Investment Underpinning Host's Ecological Adaptation.</title>
        <authorList>
            <person name="Kaiwa N."/>
            <person name="Hosokawa T."/>
            <person name="Nikoh N."/>
            <person name="Tanahashi M."/>
            <person name="Moriyama M."/>
            <person name="Meng X.Y."/>
            <person name="Maeda T."/>
            <person name="Yamaguchi K."/>
            <person name="Shigenobu S."/>
            <person name="Ito M."/>
            <person name="Fukatsu T."/>
        </authorList>
    </citation>
    <scope>NUCLEOTIDE SEQUENCE [LARGE SCALE GENOMIC DNA]</scope>
    <source>
        <strain evidence="9 10">UwTKB</strain>
    </source>
</reference>
<keyword evidence="3" id="KW-1003">Cell membrane</keyword>
<feature type="transmembrane region" description="Helical" evidence="8">
    <location>
        <begin position="86"/>
        <end position="107"/>
    </location>
</feature>
<reference evidence="10" key="1">
    <citation type="submission" date="2013-11" db="EMBL/GenBank/DDBJ databases">
        <title>Symbiont-containing voluminous jelly as an extraordinary maternal gift for overwintering insect nymphs.</title>
        <authorList>
            <person name="Kaiwa N."/>
            <person name="Hosokawa T."/>
            <person name="Nikoh N."/>
            <person name="Meng X.Y."/>
            <person name="Tanahashi M."/>
            <person name="Moriyama M."/>
            <person name="Maeda T."/>
            <person name="Yamaguchi K."/>
            <person name="Shigenobu S."/>
            <person name="Ito M."/>
            <person name="Fukatsu T."/>
        </authorList>
    </citation>
    <scope>NUCLEOTIDE SEQUENCE [LARGE SCALE GENOMIC DNA]</scope>
    <source>
        <strain evidence="10">UwTKB</strain>
    </source>
</reference>
<evidence type="ECO:0000256" key="8">
    <source>
        <dbReference type="SAM" id="Phobius"/>
    </source>
</evidence>
<dbReference type="STRING" id="1410383.TGUWTKB_4630"/>
<keyword evidence="5" id="KW-0133">Cell shape</keyword>
<evidence type="ECO:0000256" key="7">
    <source>
        <dbReference type="ARBA" id="ARBA00023136"/>
    </source>
</evidence>
<dbReference type="OrthoDB" id="6647425at2"/>
<evidence type="ECO:0000256" key="5">
    <source>
        <dbReference type="ARBA" id="ARBA00022960"/>
    </source>
</evidence>
<keyword evidence="6 8" id="KW-1133">Transmembrane helix</keyword>
<feature type="transmembrane region" description="Helical" evidence="8">
    <location>
        <begin position="12"/>
        <end position="34"/>
    </location>
</feature>
<proteinExistence type="inferred from homology"/>
<dbReference type="Pfam" id="PF04093">
    <property type="entry name" value="MreD"/>
    <property type="match status" value="1"/>
</dbReference>
<dbReference type="GO" id="GO:0008360">
    <property type="term" value="P:regulation of cell shape"/>
    <property type="evidence" value="ECO:0007669"/>
    <property type="project" value="UniProtKB-KW"/>
</dbReference>
<comment type="subcellular location">
    <subcellularLocation>
        <location evidence="1">Cell membrane</location>
        <topology evidence="1">Multi-pass membrane protein</topology>
    </subcellularLocation>
</comment>
<keyword evidence="4 8" id="KW-0812">Transmembrane</keyword>
<keyword evidence="10" id="KW-1185">Reference proteome</keyword>
<evidence type="ECO:0000313" key="9">
    <source>
        <dbReference type="EMBL" id="BAP58689.1"/>
    </source>
</evidence>
<dbReference type="PANTHER" id="PTHR37484:SF1">
    <property type="entry name" value="ROD SHAPE-DETERMINING PROTEIN MRED"/>
    <property type="match status" value="1"/>
</dbReference>
<evidence type="ECO:0000313" key="10">
    <source>
        <dbReference type="Proteomes" id="UP000031627"/>
    </source>
</evidence>
<evidence type="ECO:0000256" key="2">
    <source>
        <dbReference type="ARBA" id="ARBA00007776"/>
    </source>
</evidence>
<gene>
    <name evidence="9" type="primary">mreD</name>
    <name evidence="9" type="ORF">TGUWTKB_4630</name>
</gene>
<dbReference type="InterPro" id="IPR026034">
    <property type="entry name" value="MreD_proteobac"/>
</dbReference>
<feature type="transmembrane region" description="Helical" evidence="8">
    <location>
        <begin position="54"/>
        <end position="74"/>
    </location>
</feature>
<name>A0A090AM07_9ENTR</name>
<dbReference type="EMBL" id="AP014521">
    <property type="protein sequence ID" value="BAP58689.1"/>
    <property type="molecule type" value="Genomic_DNA"/>
</dbReference>
<feature type="transmembrane region" description="Helical" evidence="8">
    <location>
        <begin position="119"/>
        <end position="140"/>
    </location>
</feature>
<dbReference type="Proteomes" id="UP000031627">
    <property type="component" value="Chromosome"/>
</dbReference>
<dbReference type="NCBIfam" id="TIGR03426">
    <property type="entry name" value="shape_MreD"/>
    <property type="match status" value="1"/>
</dbReference>
<dbReference type="AlphaFoldDB" id="A0A090AM07"/>
<dbReference type="PANTHER" id="PTHR37484">
    <property type="entry name" value="ROD SHAPE-DETERMINING PROTEIN MRED"/>
    <property type="match status" value="1"/>
</dbReference>
<sequence>MVIFINRIFFTFFFYKLYNTSPSFLLIILIYWIINTPYSINLRTVFITSCCIDFLKGFIFGVHFFSIIIFIYFIQCKLSFFYQLVSWKKTLIIMFFLLLINNIAFILESFFLKKPFESLIKILLETFQNGIFWIFFSFLIKKTFNRFHICV</sequence>
<evidence type="ECO:0000256" key="4">
    <source>
        <dbReference type="ARBA" id="ARBA00022692"/>
    </source>
</evidence>
<dbReference type="RefSeq" id="WP_041063200.1">
    <property type="nucleotide sequence ID" value="NZ_AP014521.1"/>
</dbReference>
<evidence type="ECO:0000256" key="6">
    <source>
        <dbReference type="ARBA" id="ARBA00022989"/>
    </source>
</evidence>